<dbReference type="Gramene" id="mRNA:HanXRQr2_Chr02g0065681">
    <property type="protein sequence ID" value="mRNA:HanXRQr2_Chr02g0065681"/>
    <property type="gene ID" value="HanXRQr2_Chr02g0065681"/>
</dbReference>
<organism evidence="2 3">
    <name type="scientific">Helianthus annuus</name>
    <name type="common">Common sunflower</name>
    <dbReference type="NCBI Taxonomy" id="4232"/>
    <lineage>
        <taxon>Eukaryota</taxon>
        <taxon>Viridiplantae</taxon>
        <taxon>Streptophyta</taxon>
        <taxon>Embryophyta</taxon>
        <taxon>Tracheophyta</taxon>
        <taxon>Spermatophyta</taxon>
        <taxon>Magnoliopsida</taxon>
        <taxon>eudicotyledons</taxon>
        <taxon>Gunneridae</taxon>
        <taxon>Pentapetalae</taxon>
        <taxon>asterids</taxon>
        <taxon>campanulids</taxon>
        <taxon>Asterales</taxon>
        <taxon>Asteraceae</taxon>
        <taxon>Asteroideae</taxon>
        <taxon>Heliantheae alliance</taxon>
        <taxon>Heliantheae</taxon>
        <taxon>Helianthus</taxon>
    </lineage>
</organism>
<keyword evidence="3" id="KW-1185">Reference proteome</keyword>
<dbReference type="Proteomes" id="UP000215914">
    <property type="component" value="Unassembled WGS sequence"/>
</dbReference>
<gene>
    <name evidence="2" type="ORF">HanXRQr2_Chr02g0065681</name>
</gene>
<proteinExistence type="predicted"/>
<reference evidence="2" key="1">
    <citation type="journal article" date="2017" name="Nature">
        <title>The sunflower genome provides insights into oil metabolism, flowering and Asterid evolution.</title>
        <authorList>
            <person name="Badouin H."/>
            <person name="Gouzy J."/>
            <person name="Grassa C.J."/>
            <person name="Murat F."/>
            <person name="Staton S.E."/>
            <person name="Cottret L."/>
            <person name="Lelandais-Briere C."/>
            <person name="Owens G.L."/>
            <person name="Carrere S."/>
            <person name="Mayjonade B."/>
            <person name="Legrand L."/>
            <person name="Gill N."/>
            <person name="Kane N.C."/>
            <person name="Bowers J.E."/>
            <person name="Hubner S."/>
            <person name="Bellec A."/>
            <person name="Berard A."/>
            <person name="Berges H."/>
            <person name="Blanchet N."/>
            <person name="Boniface M.C."/>
            <person name="Brunel D."/>
            <person name="Catrice O."/>
            <person name="Chaidir N."/>
            <person name="Claudel C."/>
            <person name="Donnadieu C."/>
            <person name="Faraut T."/>
            <person name="Fievet G."/>
            <person name="Helmstetter N."/>
            <person name="King M."/>
            <person name="Knapp S.J."/>
            <person name="Lai Z."/>
            <person name="Le Paslier M.C."/>
            <person name="Lippi Y."/>
            <person name="Lorenzon L."/>
            <person name="Mandel J.R."/>
            <person name="Marage G."/>
            <person name="Marchand G."/>
            <person name="Marquand E."/>
            <person name="Bret-Mestries E."/>
            <person name="Morien E."/>
            <person name="Nambeesan S."/>
            <person name="Nguyen T."/>
            <person name="Pegot-Espagnet P."/>
            <person name="Pouilly N."/>
            <person name="Raftis F."/>
            <person name="Sallet E."/>
            <person name="Schiex T."/>
            <person name="Thomas J."/>
            <person name="Vandecasteele C."/>
            <person name="Vares D."/>
            <person name="Vear F."/>
            <person name="Vautrin S."/>
            <person name="Crespi M."/>
            <person name="Mangin B."/>
            <person name="Burke J.M."/>
            <person name="Salse J."/>
            <person name="Munos S."/>
            <person name="Vincourt P."/>
            <person name="Rieseberg L.H."/>
            <person name="Langlade N.B."/>
        </authorList>
    </citation>
    <scope>NUCLEOTIDE SEQUENCE</scope>
    <source>
        <tissue evidence="2">Leaves</tissue>
    </source>
</reference>
<dbReference type="EMBL" id="MNCJ02000317">
    <property type="protein sequence ID" value="KAF5818470.1"/>
    <property type="molecule type" value="Genomic_DNA"/>
</dbReference>
<dbReference type="PANTHER" id="PTHR34835">
    <property type="entry name" value="OS07G0283600 PROTEIN-RELATED"/>
    <property type="match status" value="1"/>
</dbReference>
<comment type="caution">
    <text evidence="2">The sequence shown here is derived from an EMBL/GenBank/DDBJ whole genome shotgun (WGS) entry which is preliminary data.</text>
</comment>
<feature type="region of interest" description="Disordered" evidence="1">
    <location>
        <begin position="308"/>
        <end position="361"/>
    </location>
</feature>
<dbReference type="AlphaFoldDB" id="A0A9K3JPZ2"/>
<sequence length="443" mass="48389">MMGLSERQKEAIIQMGFGGLIGFCVNGVPEKLAYHVMDNFDAHSMTLNLGNNGLLVDDGVISELLGIRDSGSNFADVEEARTLHPSLKKWRARFPPSSYIAPSLISAAIQDDKYEDRVLKRLTAETRYEDFNWCAFIVDCLRKCKKKWRPLDPKCCWAGPLSILTVSMCLLLYVDYTQQPSCNTGDGIRAIHYWTKELLTRRQDYELSNGGFGRGQGKTLSDGLSGEQRVNSSAAANNAECGSGETSCLDKWIYDLSALRSRIEQALRDQLAVEPDSQELRRLRRRYIDVLDVFPCLPAEGLESIEEGELLKRTTQGSSSRPSALSDTDGAAGGGDVDKRSVGLPGGGNDGAIARESGDAGIKDVDGLPDMKCGLEQMSFEDVGTVNLVDNSQAEDSATVAKTGGSSDVNRPSDVREAGTKKGDMVAIYVRDGQPIILFLFLF</sequence>
<protein>
    <submittedName>
        <fullName evidence="2">Uncharacterized protein</fullName>
    </submittedName>
</protein>
<feature type="compositionally biased region" description="Polar residues" evidence="1">
    <location>
        <begin position="313"/>
        <end position="326"/>
    </location>
</feature>
<evidence type="ECO:0000256" key="1">
    <source>
        <dbReference type="SAM" id="MobiDB-lite"/>
    </source>
</evidence>
<dbReference type="PANTHER" id="PTHR34835:SF34">
    <property type="entry name" value="OS08G0555500 PROTEIN"/>
    <property type="match status" value="1"/>
</dbReference>
<name>A0A9K3JPZ2_HELAN</name>
<evidence type="ECO:0000313" key="2">
    <source>
        <dbReference type="EMBL" id="KAF5818470.1"/>
    </source>
</evidence>
<accession>A0A9K3JPZ2</accession>
<evidence type="ECO:0000313" key="3">
    <source>
        <dbReference type="Proteomes" id="UP000215914"/>
    </source>
</evidence>
<reference evidence="2" key="2">
    <citation type="submission" date="2020-06" db="EMBL/GenBank/DDBJ databases">
        <title>Helianthus annuus Genome sequencing and assembly Release 2.</title>
        <authorList>
            <person name="Gouzy J."/>
            <person name="Langlade N."/>
            <person name="Munos S."/>
        </authorList>
    </citation>
    <scope>NUCLEOTIDE SEQUENCE</scope>
    <source>
        <tissue evidence="2">Leaves</tissue>
    </source>
</reference>